<evidence type="ECO:0000256" key="2">
    <source>
        <dbReference type="ARBA" id="ARBA00011059"/>
    </source>
</evidence>
<evidence type="ECO:0000313" key="14">
    <source>
        <dbReference type="RefSeq" id="XP_017875000.1"/>
    </source>
</evidence>
<protein>
    <submittedName>
        <fullName evidence="14">Dynein intermediate chain 3, ciliary-like</fullName>
    </submittedName>
</protein>
<comment type="similarity">
    <text evidence="2">Belongs to the dynein intermediate chain family.</text>
</comment>
<reference evidence="14" key="1">
    <citation type="submission" date="2025-08" db="UniProtKB">
        <authorList>
            <consortium name="RefSeq"/>
        </authorList>
    </citation>
    <scope>IDENTIFICATION</scope>
    <source>
        <tissue evidence="14">Whole body</tissue>
    </source>
</reference>
<feature type="compositionally biased region" description="Basic and acidic residues" evidence="12">
    <location>
        <begin position="547"/>
        <end position="577"/>
    </location>
</feature>
<dbReference type="PANTHER" id="PTHR12442:SF7">
    <property type="entry name" value="DYNEIN AXONEMAL INTERMEDIATE CHAIN 2"/>
    <property type="match status" value="1"/>
</dbReference>
<dbReference type="InterPro" id="IPR015943">
    <property type="entry name" value="WD40/YVTN_repeat-like_dom_sf"/>
</dbReference>
<dbReference type="GO" id="GO:0036157">
    <property type="term" value="C:outer dynein arm"/>
    <property type="evidence" value="ECO:0007669"/>
    <property type="project" value="TreeGrafter"/>
</dbReference>
<dbReference type="Gene3D" id="2.130.10.10">
    <property type="entry name" value="YVTN repeat-like/Quinoprotein amine dehydrogenase"/>
    <property type="match status" value="1"/>
</dbReference>
<accession>A0AAJ7N2X3</accession>
<evidence type="ECO:0000256" key="10">
    <source>
        <dbReference type="ARBA" id="ARBA00023212"/>
    </source>
</evidence>
<name>A0AAJ7N2X3_9HYME</name>
<feature type="region of interest" description="Disordered" evidence="12">
    <location>
        <begin position="528"/>
        <end position="578"/>
    </location>
</feature>
<dbReference type="GO" id="GO:0005874">
    <property type="term" value="C:microtubule"/>
    <property type="evidence" value="ECO:0007669"/>
    <property type="project" value="UniProtKB-KW"/>
</dbReference>
<sequence length="918" mass="105904">MEVKRVYVKTRAEFGKQCIFDLYGPNLDVDLSPSPALMHDYIRRTHCHVGVQHSKQFALHQAQTDRKEIKNSGMYHYEGGWPKEVNPKDEEATIRFRRRIEKDDNWAPKLRNLFNMMEHSVLQNGTMDIYEHFFDDMIPKPLVQPLGFRTVNVYADPERPRRPVTCISTSPDGGSRLAISYCFLDYGTTLDYSKRVYIWQVENPTEPYMALDPFTPCVALEFNPRDPSVLASGLMTGQVCSWDLRTAHSPVQSSHLQFSHREFVHSIKWISTKTNTEFFSASTDGRAMWWDTRRLREPIEVLVFDLDYPNEPHMDRAIGVSCLNFGPMVGTKFMFGLENGTVITGSRKMKTNAEKLAVRYETHFGQVYSVDRNVLNPSLFLTVGGYRARVWSEDTREGNIFSTPYLTDYPTAGCWSKSRYSVFYVTTISGRLLVWDALQQLRTPVFTLQLCDEKLTALSPFEEGIFVAFGNSVGSVYLVEPTEFFASFEKKDRTLFSEYLERSSKLTKAVDVRLKEIKLQKTQAESEGATEVSRIKERKVTRRSITKPKDKPRDSKTSKADKEKEKKDKMPKKIRDDFDPDLVAAEAKYYEAVQKGLEAYADETDPTIIPVLQIQVGVKKPEKKARRLSQSQDEDDKKHQHKEHKVRKSMIRRRTRRTIKSSMREPDLMDQAKLSTATESGIMLTKDGTKRRKKHKAKVVSTLPVPCKDVVCKPTVCCRLMRKRKKAKRKTKLNGESGPGEELVTEETRPPARIRYRKRMSMLKRMQSPPMELASEVAQAKKEIKMLTYRGQLKRSLIIPKHKRFGHHNFVYNFTRRVSQAIKRKVKYSFPRDGIKGPKGSEDVLSSSQEEDKERKRKVILQPCTIPRGKTTGQLFSEILGIPTPELTEEKVLGRKLLDRHRTERGRVFPRISEFGQP</sequence>
<keyword evidence="4" id="KW-0853">WD repeat</keyword>
<dbReference type="InterPro" id="IPR001680">
    <property type="entry name" value="WD40_rpt"/>
</dbReference>
<keyword evidence="7" id="KW-0243">Dynein</keyword>
<dbReference type="GeneID" id="108621910"/>
<feature type="region of interest" description="Disordered" evidence="12">
    <location>
        <begin position="729"/>
        <end position="748"/>
    </location>
</feature>
<evidence type="ECO:0000256" key="8">
    <source>
        <dbReference type="ARBA" id="ARBA00023069"/>
    </source>
</evidence>
<dbReference type="InterPro" id="IPR050687">
    <property type="entry name" value="Dynein_IC"/>
</dbReference>
<dbReference type="AlphaFoldDB" id="A0AAJ7N2X3"/>
<dbReference type="InterPro" id="IPR036322">
    <property type="entry name" value="WD40_repeat_dom_sf"/>
</dbReference>
<keyword evidence="13" id="KW-1185">Reference proteome</keyword>
<feature type="region of interest" description="Disordered" evidence="12">
    <location>
        <begin position="831"/>
        <end position="856"/>
    </location>
</feature>
<dbReference type="SUPFAM" id="SSF50978">
    <property type="entry name" value="WD40 repeat-like"/>
    <property type="match status" value="1"/>
</dbReference>
<keyword evidence="11" id="KW-0966">Cell projection</keyword>
<evidence type="ECO:0000256" key="6">
    <source>
        <dbReference type="ARBA" id="ARBA00022737"/>
    </source>
</evidence>
<dbReference type="GO" id="GO:0003341">
    <property type="term" value="P:cilium movement"/>
    <property type="evidence" value="ECO:0007669"/>
    <property type="project" value="TreeGrafter"/>
</dbReference>
<evidence type="ECO:0000256" key="12">
    <source>
        <dbReference type="SAM" id="MobiDB-lite"/>
    </source>
</evidence>
<dbReference type="GO" id="GO:0045504">
    <property type="term" value="F:dynein heavy chain binding"/>
    <property type="evidence" value="ECO:0007669"/>
    <property type="project" value="TreeGrafter"/>
</dbReference>
<evidence type="ECO:0000256" key="3">
    <source>
        <dbReference type="ARBA" id="ARBA00022490"/>
    </source>
</evidence>
<keyword evidence="10" id="KW-0206">Cytoskeleton</keyword>
<dbReference type="SMART" id="SM00320">
    <property type="entry name" value="WD40"/>
    <property type="match status" value="5"/>
</dbReference>
<dbReference type="RefSeq" id="XP_017875000.1">
    <property type="nucleotide sequence ID" value="XM_018019511.2"/>
</dbReference>
<evidence type="ECO:0000256" key="11">
    <source>
        <dbReference type="ARBA" id="ARBA00023273"/>
    </source>
</evidence>
<proteinExistence type="inferred from homology"/>
<organism evidence="13 14">
    <name type="scientific">Ceratina calcarata</name>
    <dbReference type="NCBI Taxonomy" id="156304"/>
    <lineage>
        <taxon>Eukaryota</taxon>
        <taxon>Metazoa</taxon>
        <taxon>Ecdysozoa</taxon>
        <taxon>Arthropoda</taxon>
        <taxon>Hexapoda</taxon>
        <taxon>Insecta</taxon>
        <taxon>Pterygota</taxon>
        <taxon>Neoptera</taxon>
        <taxon>Endopterygota</taxon>
        <taxon>Hymenoptera</taxon>
        <taxon>Apocrita</taxon>
        <taxon>Aculeata</taxon>
        <taxon>Apoidea</taxon>
        <taxon>Anthophila</taxon>
        <taxon>Apidae</taxon>
        <taxon>Ceratina</taxon>
        <taxon>Zadontomerus</taxon>
    </lineage>
</organism>
<evidence type="ECO:0000256" key="1">
    <source>
        <dbReference type="ARBA" id="ARBA00004430"/>
    </source>
</evidence>
<keyword evidence="5" id="KW-0493">Microtubule</keyword>
<evidence type="ECO:0000256" key="5">
    <source>
        <dbReference type="ARBA" id="ARBA00022701"/>
    </source>
</evidence>
<dbReference type="KEGG" id="ccal:108621910"/>
<feature type="compositionally biased region" description="Basic and acidic residues" evidence="12">
    <location>
        <begin position="833"/>
        <end position="842"/>
    </location>
</feature>
<keyword evidence="3" id="KW-0963">Cytoplasm</keyword>
<feature type="compositionally biased region" description="Basic residues" evidence="12">
    <location>
        <begin position="536"/>
        <end position="546"/>
    </location>
</feature>
<dbReference type="GO" id="GO:0036158">
    <property type="term" value="P:outer dynein arm assembly"/>
    <property type="evidence" value="ECO:0007669"/>
    <property type="project" value="TreeGrafter"/>
</dbReference>
<gene>
    <name evidence="14" type="primary">LOC108621910</name>
</gene>
<keyword evidence="9" id="KW-0505">Motor protein</keyword>
<keyword evidence="6" id="KW-0677">Repeat</keyword>
<dbReference type="GO" id="GO:0045503">
    <property type="term" value="F:dynein light chain binding"/>
    <property type="evidence" value="ECO:0007669"/>
    <property type="project" value="TreeGrafter"/>
</dbReference>
<comment type="subcellular location">
    <subcellularLocation>
        <location evidence="1">Cytoplasm</location>
        <location evidence="1">Cytoskeleton</location>
        <location evidence="1">Cilium axoneme</location>
    </subcellularLocation>
</comment>
<evidence type="ECO:0000256" key="9">
    <source>
        <dbReference type="ARBA" id="ARBA00023175"/>
    </source>
</evidence>
<feature type="compositionally biased region" description="Basic residues" evidence="12">
    <location>
        <begin position="639"/>
        <end position="653"/>
    </location>
</feature>
<dbReference type="PANTHER" id="PTHR12442">
    <property type="entry name" value="DYNEIN INTERMEDIATE CHAIN"/>
    <property type="match status" value="1"/>
</dbReference>
<dbReference type="Proteomes" id="UP000694925">
    <property type="component" value="Unplaced"/>
</dbReference>
<feature type="region of interest" description="Disordered" evidence="12">
    <location>
        <begin position="618"/>
        <end position="653"/>
    </location>
</feature>
<evidence type="ECO:0000313" key="13">
    <source>
        <dbReference type="Proteomes" id="UP000694925"/>
    </source>
</evidence>
<keyword evidence="8" id="KW-0969">Cilium</keyword>
<evidence type="ECO:0000256" key="4">
    <source>
        <dbReference type="ARBA" id="ARBA00022574"/>
    </source>
</evidence>
<evidence type="ECO:0000256" key="7">
    <source>
        <dbReference type="ARBA" id="ARBA00023017"/>
    </source>
</evidence>